<comment type="similarity">
    <text evidence="2">Belongs to the MshB deacetylase family. Mca subfamily.</text>
</comment>
<dbReference type="GO" id="GO:0010127">
    <property type="term" value="P:mycothiol-dependent detoxification"/>
    <property type="evidence" value="ECO:0007669"/>
    <property type="project" value="UniProtKB-UniRule"/>
</dbReference>
<proteinExistence type="inferred from homology"/>
<gene>
    <name evidence="2 3" type="primary">mca</name>
    <name evidence="3" type="ORF">IDM49_09065</name>
</gene>
<comment type="cofactor">
    <cofactor evidence="2">
        <name>Zn(2+)</name>
        <dbReference type="ChEBI" id="CHEBI:29105"/>
    </cofactor>
    <text evidence="2">Binds 1 zinc ion per subunit.</text>
</comment>
<comment type="subunit">
    <text evidence="2">Monomer.</text>
</comment>
<organism evidence="3 4">
    <name type="scientific">Rothia terrae</name>
    <dbReference type="NCBI Taxonomy" id="396015"/>
    <lineage>
        <taxon>Bacteria</taxon>
        <taxon>Bacillati</taxon>
        <taxon>Actinomycetota</taxon>
        <taxon>Actinomycetes</taxon>
        <taxon>Micrococcales</taxon>
        <taxon>Micrococcaceae</taxon>
        <taxon>Rothia</taxon>
    </lineage>
</organism>
<dbReference type="Gene3D" id="3.40.50.10320">
    <property type="entry name" value="LmbE-like"/>
    <property type="match status" value="1"/>
</dbReference>
<evidence type="ECO:0000313" key="3">
    <source>
        <dbReference type="EMBL" id="QNV37373.1"/>
    </source>
</evidence>
<comment type="catalytic activity">
    <reaction evidence="2">
        <text>mycothiol S-conjugate + H2O = an N-acetyl-L-cysteine-S-conjugate + 1D-myo-inositol 2-amino-2-deoxy-alpha-D-glucopyranoside</text>
        <dbReference type="Rhea" id="RHEA:36543"/>
        <dbReference type="ChEBI" id="CHEBI:15377"/>
        <dbReference type="ChEBI" id="CHEBI:58718"/>
        <dbReference type="ChEBI" id="CHEBI:58886"/>
        <dbReference type="ChEBI" id="CHEBI:59633"/>
        <dbReference type="EC" id="3.5.1.115"/>
    </reaction>
</comment>
<keyword evidence="2" id="KW-0378">Hydrolase</keyword>
<dbReference type="PANTHER" id="PTHR12993">
    <property type="entry name" value="N-ACETYLGLUCOSAMINYL-PHOSPHATIDYLINOSITOL DE-N-ACETYLASE-RELATED"/>
    <property type="match status" value="1"/>
</dbReference>
<sequence>MKGALIYCIEFKRSANVSDAENTPTTVKDAAGNVQPLNEDYTGFRILAVHAHPDDESSKGAAMMAAYAARGARVLVASMTGGERGDILSEAGRENPAAYRFLPSVRRQEMANAREILGIEHRWIGFMDSGLPEGDPLPPLPFGCFASLPLEQASAPLVRLVRKFKPHVILSYDEIGGYPHPDHIMSHKVAVEAYEKAGDANAYVGEGEPWQPLKLYYDRAFNPERLNAMHEYLMANGLESPFAEWIARRMEDDVDGHQPPVSRHSTTTRILSKDYFELRDKALLAHATQVGPEDLFFALTPVQSQEVWPTDDYVLIDSKVETSLPEHDFASGIDFSSQQ</sequence>
<comment type="function">
    <text evidence="2">A mycothiol (MSH, N-acetylcysteinyl-glucosaminyl-inositol) S-conjugate amidase, it recycles conjugated MSH to the N-acetyl cysteine conjugate (AcCys S-conjugate, a mercapturic acid) and the MSH precursor. Involved in MSH-dependent detoxification of a number of alkylating agents and antibiotics.</text>
</comment>
<name>A0A7H2BCH7_9MICC</name>
<dbReference type="GO" id="GO:0016811">
    <property type="term" value="F:hydrolase activity, acting on carbon-nitrogen (but not peptide) bonds, in linear amides"/>
    <property type="evidence" value="ECO:0007669"/>
    <property type="project" value="TreeGrafter"/>
</dbReference>
<dbReference type="Pfam" id="PF02585">
    <property type="entry name" value="PIG-L"/>
    <property type="match status" value="1"/>
</dbReference>
<accession>A0A7H2BCH7</accession>
<reference evidence="3 4" key="1">
    <citation type="submission" date="2020-09" db="EMBL/GenBank/DDBJ databases">
        <title>Investigation of environmental microbes.</title>
        <authorList>
            <person name="Ou Y."/>
            <person name="Kang Q."/>
        </authorList>
    </citation>
    <scope>NUCLEOTIDE SEQUENCE [LARGE SCALE GENOMIC DNA]</scope>
    <source>
        <strain evidence="3 4">KJZ-14</strain>
    </source>
</reference>
<keyword evidence="1 2" id="KW-0862">Zinc</keyword>
<protein>
    <recommendedName>
        <fullName evidence="2">Mycothiol S-conjugate amidase</fullName>
        <ecNumber evidence="2">3.5.1.115</ecNumber>
    </recommendedName>
</protein>
<dbReference type="KEGG" id="rter:IDM49_09065"/>
<feature type="binding site" evidence="2">
    <location>
        <position position="52"/>
    </location>
    <ligand>
        <name>Zn(2+)</name>
        <dbReference type="ChEBI" id="CHEBI:29105"/>
    </ligand>
</feature>
<dbReference type="InterPro" id="IPR003737">
    <property type="entry name" value="GlcNAc_PI_deacetylase-related"/>
</dbReference>
<dbReference type="HAMAP" id="MF_01482">
    <property type="entry name" value="Mca"/>
    <property type="match status" value="1"/>
</dbReference>
<dbReference type="AlphaFoldDB" id="A0A7H2BCH7"/>
<keyword evidence="4" id="KW-1185">Reference proteome</keyword>
<dbReference type="NCBIfam" id="TIGR03446">
    <property type="entry name" value="mycothiol_Mca"/>
    <property type="match status" value="1"/>
</dbReference>
<dbReference type="GO" id="GO:0008270">
    <property type="term" value="F:zinc ion binding"/>
    <property type="evidence" value="ECO:0007669"/>
    <property type="project" value="UniProtKB-UniRule"/>
</dbReference>
<dbReference type="PANTHER" id="PTHR12993:SF11">
    <property type="entry name" value="N-ACETYLGLUCOSAMINYL-PHOSPHATIDYLINOSITOL DE-N-ACETYLASE"/>
    <property type="match status" value="1"/>
</dbReference>
<evidence type="ECO:0000313" key="4">
    <source>
        <dbReference type="Proteomes" id="UP000516404"/>
    </source>
</evidence>
<evidence type="ECO:0000256" key="2">
    <source>
        <dbReference type="HAMAP-Rule" id="MF_01482"/>
    </source>
</evidence>
<dbReference type="InterPro" id="IPR017811">
    <property type="entry name" value="Mca"/>
</dbReference>
<keyword evidence="2" id="KW-0479">Metal-binding</keyword>
<dbReference type="InterPro" id="IPR024078">
    <property type="entry name" value="LmbE-like_dom_sf"/>
</dbReference>
<dbReference type="EC" id="3.5.1.115" evidence="2"/>
<dbReference type="EMBL" id="CP061539">
    <property type="protein sequence ID" value="QNV37373.1"/>
    <property type="molecule type" value="Genomic_DNA"/>
</dbReference>
<dbReference type="SUPFAM" id="SSF102588">
    <property type="entry name" value="LmbE-like"/>
    <property type="match status" value="1"/>
</dbReference>
<dbReference type="GO" id="GO:0010126">
    <property type="term" value="P:mycothiol metabolic process"/>
    <property type="evidence" value="ECO:0007669"/>
    <property type="project" value="UniProtKB-UniRule"/>
</dbReference>
<feature type="binding site" evidence="2">
    <location>
        <position position="55"/>
    </location>
    <ligand>
        <name>Zn(2+)</name>
        <dbReference type="ChEBI" id="CHEBI:29105"/>
    </ligand>
</feature>
<evidence type="ECO:0000256" key="1">
    <source>
        <dbReference type="ARBA" id="ARBA00022833"/>
    </source>
</evidence>
<dbReference type="Proteomes" id="UP000516404">
    <property type="component" value="Chromosome"/>
</dbReference>
<feature type="binding site" evidence="2">
    <location>
        <position position="183"/>
    </location>
    <ligand>
        <name>Zn(2+)</name>
        <dbReference type="ChEBI" id="CHEBI:29105"/>
    </ligand>
</feature>